<keyword evidence="2" id="KW-1185">Reference proteome</keyword>
<sequence length="332" mass="38497">MRIFGVSIDCLGLVALIAFLTCIDGVHGLRVAIAWSPYWRRYVNEQYYTLRRTAQWIDRFKETVFEDLPLGLRGEPLLTRRHSQYSLTYLIDTMHVALDQFDNILVELRERAMPPCPMDDQIFVEETLDRWECSTLDDMENISSYLALVVSTMTQARDYLIGVRRSSIQLIGLQSPDIIGGPAIQNSDDRHIVALSVTLANGRLSMRTRRISFDTDGVDKFFQRWSEVYQRLETELEFIEVAYMDAVNFLQSPEWAQLIREWNPDPEGRMAWEIPNVLGQMIYWFEGWMRPLEGILRNVARLGPLPSGPPHWQLRNTDEVYGLYPPADSQGQ</sequence>
<evidence type="ECO:0000313" key="2">
    <source>
        <dbReference type="Proteomes" id="UP001221413"/>
    </source>
</evidence>
<organism evidence="1 2">
    <name type="scientific">Drechslerella dactyloides</name>
    <name type="common">Nematode-trapping fungus</name>
    <name type="synonym">Arthrobotrys dactyloides</name>
    <dbReference type="NCBI Taxonomy" id="74499"/>
    <lineage>
        <taxon>Eukaryota</taxon>
        <taxon>Fungi</taxon>
        <taxon>Dikarya</taxon>
        <taxon>Ascomycota</taxon>
        <taxon>Pezizomycotina</taxon>
        <taxon>Orbiliomycetes</taxon>
        <taxon>Orbiliales</taxon>
        <taxon>Orbiliaceae</taxon>
        <taxon>Drechslerella</taxon>
    </lineage>
</organism>
<proteinExistence type="predicted"/>
<dbReference type="EMBL" id="JAQGDS010000001">
    <property type="protein sequence ID" value="KAJ6265019.1"/>
    <property type="molecule type" value="Genomic_DNA"/>
</dbReference>
<comment type="caution">
    <text evidence="1">The sequence shown here is derived from an EMBL/GenBank/DDBJ whole genome shotgun (WGS) entry which is preliminary data.</text>
</comment>
<name>A0AAD6J5U8_DREDA</name>
<evidence type="ECO:0000313" key="1">
    <source>
        <dbReference type="EMBL" id="KAJ6265019.1"/>
    </source>
</evidence>
<dbReference type="AlphaFoldDB" id="A0AAD6J5U8"/>
<reference evidence="1" key="1">
    <citation type="submission" date="2023-01" db="EMBL/GenBank/DDBJ databases">
        <title>The chitinases involved in constricting ring structure development in the nematode-trapping fungus Drechslerella dactyloides.</title>
        <authorList>
            <person name="Wang R."/>
            <person name="Zhang L."/>
            <person name="Tang P."/>
            <person name="Li S."/>
            <person name="Liang L."/>
        </authorList>
    </citation>
    <scope>NUCLEOTIDE SEQUENCE</scope>
    <source>
        <strain evidence="1">YMF1.00031</strain>
    </source>
</reference>
<protein>
    <submittedName>
        <fullName evidence="1">Uncharacterized protein</fullName>
    </submittedName>
</protein>
<accession>A0AAD6J5U8</accession>
<gene>
    <name evidence="1" type="ORF">Dda_1174</name>
</gene>
<dbReference type="Proteomes" id="UP001221413">
    <property type="component" value="Unassembled WGS sequence"/>
</dbReference>